<protein>
    <submittedName>
        <fullName evidence="2">Putative ArsR family transcriptional regulator</fullName>
    </submittedName>
</protein>
<proteinExistence type="predicted"/>
<name>A0A7W8ZYI6_9MICO</name>
<dbReference type="OrthoDB" id="3399802at2"/>
<feature type="domain" description="HTH arsR-type" evidence="1">
    <location>
        <begin position="6"/>
        <end position="102"/>
    </location>
</feature>
<sequence>MTAHPPGFKTLASLSRITLLNQLQRRGTMTIGDLAEATGLHQNTTREHLDRLVHDGFVTCEPERRDIKGRPRMLYSAAEGVDRAEGSIRGRKVEAALQRAEQVRRMLPPATPTSAHGHEPASAALTPVQRQLDALDDHLDQSGFDASVDPGGLQVHLRDCPYSEMVKSNPEVCRVHFTLIQGVLDQAEGPLRARQLHLVQAPQNCTLDLQHCGTKTEAGTEPEQNIIHGVLSL</sequence>
<dbReference type="Gene3D" id="1.10.10.10">
    <property type="entry name" value="Winged helix-like DNA-binding domain superfamily/Winged helix DNA-binding domain"/>
    <property type="match status" value="1"/>
</dbReference>
<reference evidence="2 3" key="1">
    <citation type="submission" date="2020-08" db="EMBL/GenBank/DDBJ databases">
        <title>Sequencing the genomes of 1000 actinobacteria strains.</title>
        <authorList>
            <person name="Klenk H.-P."/>
        </authorList>
    </citation>
    <scope>NUCLEOTIDE SEQUENCE [LARGE SCALE GENOMIC DNA]</scope>
    <source>
        <strain evidence="2 3">DSM 21065</strain>
    </source>
</reference>
<evidence type="ECO:0000259" key="1">
    <source>
        <dbReference type="SMART" id="SM00418"/>
    </source>
</evidence>
<dbReference type="RefSeq" id="WP_052542131.1">
    <property type="nucleotide sequence ID" value="NZ_JACHBQ010000001.1"/>
</dbReference>
<gene>
    <name evidence="2" type="ORF">BJ997_003132</name>
</gene>
<dbReference type="InterPro" id="IPR036390">
    <property type="entry name" value="WH_DNA-bd_sf"/>
</dbReference>
<dbReference type="Pfam" id="PF13412">
    <property type="entry name" value="HTH_24"/>
    <property type="match status" value="1"/>
</dbReference>
<dbReference type="Proteomes" id="UP000561726">
    <property type="component" value="Unassembled WGS sequence"/>
</dbReference>
<dbReference type="EMBL" id="JACHBQ010000001">
    <property type="protein sequence ID" value="MBB5642584.1"/>
    <property type="molecule type" value="Genomic_DNA"/>
</dbReference>
<dbReference type="CDD" id="cd00090">
    <property type="entry name" value="HTH_ARSR"/>
    <property type="match status" value="1"/>
</dbReference>
<evidence type="ECO:0000313" key="2">
    <source>
        <dbReference type="EMBL" id="MBB5642584.1"/>
    </source>
</evidence>
<accession>A0A7W8ZYI6</accession>
<dbReference type="SUPFAM" id="SSF46785">
    <property type="entry name" value="Winged helix' DNA-binding domain"/>
    <property type="match status" value="1"/>
</dbReference>
<dbReference type="GO" id="GO:0003700">
    <property type="term" value="F:DNA-binding transcription factor activity"/>
    <property type="evidence" value="ECO:0007669"/>
    <property type="project" value="InterPro"/>
</dbReference>
<dbReference type="InterPro" id="IPR011991">
    <property type="entry name" value="ArsR-like_HTH"/>
</dbReference>
<organism evidence="2 3">
    <name type="scientific">Cryobacterium roopkundense</name>
    <dbReference type="NCBI Taxonomy" id="1001240"/>
    <lineage>
        <taxon>Bacteria</taxon>
        <taxon>Bacillati</taxon>
        <taxon>Actinomycetota</taxon>
        <taxon>Actinomycetes</taxon>
        <taxon>Micrococcales</taxon>
        <taxon>Microbacteriaceae</taxon>
        <taxon>Cryobacterium</taxon>
    </lineage>
</organism>
<dbReference type="InterPro" id="IPR001845">
    <property type="entry name" value="HTH_ArsR_DNA-bd_dom"/>
</dbReference>
<dbReference type="SMART" id="SM00418">
    <property type="entry name" value="HTH_ARSR"/>
    <property type="match status" value="1"/>
</dbReference>
<evidence type="ECO:0000313" key="3">
    <source>
        <dbReference type="Proteomes" id="UP000561726"/>
    </source>
</evidence>
<dbReference type="AlphaFoldDB" id="A0A7W8ZYI6"/>
<comment type="caution">
    <text evidence="2">The sequence shown here is derived from an EMBL/GenBank/DDBJ whole genome shotgun (WGS) entry which is preliminary data.</text>
</comment>
<dbReference type="InterPro" id="IPR036388">
    <property type="entry name" value="WH-like_DNA-bd_sf"/>
</dbReference>